<evidence type="ECO:0000256" key="4">
    <source>
        <dbReference type="ARBA" id="ARBA00022490"/>
    </source>
</evidence>
<dbReference type="EMBL" id="JAOAOG010000325">
    <property type="protein sequence ID" value="KAJ6229002.1"/>
    <property type="molecule type" value="Genomic_DNA"/>
</dbReference>
<accession>A0ABQ8X8K1</accession>
<organism evidence="10 11">
    <name type="scientific">Anaeramoeba flamelloides</name>
    <dbReference type="NCBI Taxonomy" id="1746091"/>
    <lineage>
        <taxon>Eukaryota</taxon>
        <taxon>Metamonada</taxon>
        <taxon>Anaeramoebidae</taxon>
        <taxon>Anaeramoeba</taxon>
    </lineage>
</organism>
<evidence type="ECO:0000256" key="3">
    <source>
        <dbReference type="ARBA" id="ARBA00022448"/>
    </source>
</evidence>
<dbReference type="InterPro" id="IPR011989">
    <property type="entry name" value="ARM-like"/>
</dbReference>
<keyword evidence="5" id="KW-0677">Repeat</keyword>
<feature type="domain" description="IPO4/5-like TPR repeats" evidence="9">
    <location>
        <begin position="103"/>
        <end position="256"/>
    </location>
</feature>
<name>A0ABQ8X8K1_9EUKA</name>
<evidence type="ECO:0000256" key="6">
    <source>
        <dbReference type="ARBA" id="ARBA00022927"/>
    </source>
</evidence>
<dbReference type="InterPro" id="IPR041653">
    <property type="entry name" value="Importin_rep_4"/>
</dbReference>
<keyword evidence="3" id="KW-0813">Transport</keyword>
<feature type="region of interest" description="Disordered" evidence="8">
    <location>
        <begin position="805"/>
        <end position="845"/>
    </location>
</feature>
<dbReference type="InterPro" id="IPR057672">
    <property type="entry name" value="TPR_IPO4/5"/>
</dbReference>
<dbReference type="SUPFAM" id="SSF48371">
    <property type="entry name" value="ARM repeat"/>
    <property type="match status" value="2"/>
</dbReference>
<evidence type="ECO:0000256" key="5">
    <source>
        <dbReference type="ARBA" id="ARBA00022737"/>
    </source>
</evidence>
<sequence length="1122" mass="129314">MSNNEIEEIESLLHLLMSSNNEERMKAEKTFQNGLAEYPDLISKCLVEITANSNEEKIQAFSMILLRQTIVPGPNFKWDKYSKETQLFIKKSLLELVANVTAPYLRNRICDAITAISQRSEWGELILFLIKLNEYNTSFHSATLLYLLKELSETMMDELKNESKKILEIFLKFSDPECKSIELRCFTVKALSSFIIKLSKNESTHFKICLPNILELILTLIKQGLDHELEECFKSLILIADFRPNFYNKEIINILEVMKMTMSSKEIGEGTKFISLEFLIILTEKAPLLISKIPIFLETILPIILNLIIQIDSNIDIETYCEQFTEHGYNSFAVVNNFIYRLGMSLKSKNLLVTIFNIITDFLNVNETDWRKPIAGLIAVSTIIFGCKRVMKDQVNDLILLVLPFFESENAIIQYQTCLCINKMAQVFSPTIQLGFHEQIVNSLFNLLDSKISELQSMSASCFVSFLQEVSETDILEPYYESILIKAFDLIKSETNLSVKENCISMIAATAISCEGNFGSYYDELAIFLKDILQNVNGSKYSLLKGKALECFCIIGIAVGKEMFEKDGIFLIRYTLELLENGVTYEDAIYVYIFQAWNKICSVFKESFFPFLSDILPILFELCKRDTNIEFEKKNLNTSQVMLFNTQGFALKNAISEEFSLIMENFYQFVDYLGVHYFPYSVETMESIIDFLDFEFDENVRTAVSSTLPLLFKSLVTAYEEKFENFVDLETLNKIFNIIVESLIASTFQEKDLSMVGLNLQSISDCLNFSNKLIDFSNLKFLVEELDKLTELSFSENQLIDDGFDDEFNDQQLDENENSNNNNNNNEDDEEDDDDEDDDNGDDDLEFDEELEKNRNENILLLSDIFENLFKHYFKEFIEIFQENFFNFFNEILLSENATFIERQSAICVFDNVIEFCDKDQKVLEFYWKEYGQSLCDCLSLPHPGLQQACAYGLGIFAIQSGDFFKKFADPCINLLHQLIQDNNNEQSNGDVILVENAISAVGKFLQYQTNNIENVGKHFDVWLNYLPVLVDTVESKQTYDLLCLFIENENKFIIGENNENFPQIINIFGQILDTELINDGLSQRILNIIQQIINAFGVQDFSQLIQGIKNENAKLKLQKLI</sequence>
<dbReference type="Proteomes" id="UP001150062">
    <property type="component" value="Unassembled WGS sequence"/>
</dbReference>
<evidence type="ECO:0000256" key="8">
    <source>
        <dbReference type="SAM" id="MobiDB-lite"/>
    </source>
</evidence>
<keyword evidence="7" id="KW-0539">Nucleus</keyword>
<dbReference type="Pfam" id="PF18808">
    <property type="entry name" value="Importin_rep_4"/>
    <property type="match status" value="1"/>
</dbReference>
<feature type="compositionally biased region" description="Acidic residues" evidence="8">
    <location>
        <begin position="826"/>
        <end position="845"/>
    </location>
</feature>
<comment type="caution">
    <text evidence="10">The sequence shown here is derived from an EMBL/GenBank/DDBJ whole genome shotgun (WGS) entry which is preliminary data.</text>
</comment>
<keyword evidence="4" id="KW-0963">Cytoplasm</keyword>
<dbReference type="Gene3D" id="1.25.10.10">
    <property type="entry name" value="Leucine-rich Repeat Variant"/>
    <property type="match status" value="1"/>
</dbReference>
<keyword evidence="6" id="KW-0653">Protein transport</keyword>
<feature type="compositionally biased region" description="Acidic residues" evidence="8">
    <location>
        <begin position="805"/>
        <end position="817"/>
    </location>
</feature>
<keyword evidence="11" id="KW-1185">Reference proteome</keyword>
<comment type="subcellular location">
    <subcellularLocation>
        <location evidence="2">Cytoplasm</location>
    </subcellularLocation>
    <subcellularLocation>
        <location evidence="1">Nucleus</location>
    </subcellularLocation>
</comment>
<evidence type="ECO:0000259" key="9">
    <source>
        <dbReference type="Pfam" id="PF25780"/>
    </source>
</evidence>
<reference evidence="10" key="1">
    <citation type="submission" date="2022-08" db="EMBL/GenBank/DDBJ databases">
        <title>Novel sulfate-reducing endosymbionts in the free-living metamonad Anaeramoeba.</title>
        <authorList>
            <person name="Jerlstrom-Hultqvist J."/>
            <person name="Cepicka I."/>
            <person name="Gallot-Lavallee L."/>
            <person name="Salas-Leiva D."/>
            <person name="Curtis B.A."/>
            <person name="Zahonova K."/>
            <person name="Pipaliya S."/>
            <person name="Dacks J."/>
            <person name="Roger A.J."/>
        </authorList>
    </citation>
    <scope>NUCLEOTIDE SEQUENCE</scope>
    <source>
        <strain evidence="10">Schooner1</strain>
    </source>
</reference>
<proteinExistence type="predicted"/>
<dbReference type="InterPro" id="IPR016024">
    <property type="entry name" value="ARM-type_fold"/>
</dbReference>
<protein>
    <submittedName>
        <fullName evidence="10">Karyopherin (Importin) beta 3</fullName>
    </submittedName>
</protein>
<evidence type="ECO:0000313" key="10">
    <source>
        <dbReference type="EMBL" id="KAJ6229002.1"/>
    </source>
</evidence>
<dbReference type="InterPro" id="IPR040122">
    <property type="entry name" value="Importin_beta"/>
</dbReference>
<gene>
    <name evidence="10" type="ORF">M0813_08502</name>
</gene>
<evidence type="ECO:0000256" key="7">
    <source>
        <dbReference type="ARBA" id="ARBA00023242"/>
    </source>
</evidence>
<evidence type="ECO:0000256" key="1">
    <source>
        <dbReference type="ARBA" id="ARBA00004123"/>
    </source>
</evidence>
<evidence type="ECO:0000256" key="2">
    <source>
        <dbReference type="ARBA" id="ARBA00004496"/>
    </source>
</evidence>
<dbReference type="Pfam" id="PF25780">
    <property type="entry name" value="TPR_IPO5"/>
    <property type="match status" value="1"/>
</dbReference>
<evidence type="ECO:0000313" key="11">
    <source>
        <dbReference type="Proteomes" id="UP001150062"/>
    </source>
</evidence>
<dbReference type="PANTHER" id="PTHR10527">
    <property type="entry name" value="IMPORTIN BETA"/>
    <property type="match status" value="1"/>
</dbReference>